<proteinExistence type="predicted"/>
<organism evidence="1 2">
    <name type="scientific">Periconia digitata</name>
    <dbReference type="NCBI Taxonomy" id="1303443"/>
    <lineage>
        <taxon>Eukaryota</taxon>
        <taxon>Fungi</taxon>
        <taxon>Dikarya</taxon>
        <taxon>Ascomycota</taxon>
        <taxon>Pezizomycotina</taxon>
        <taxon>Dothideomycetes</taxon>
        <taxon>Pleosporomycetidae</taxon>
        <taxon>Pleosporales</taxon>
        <taxon>Massarineae</taxon>
        <taxon>Periconiaceae</taxon>
        <taxon>Periconia</taxon>
    </lineage>
</organism>
<dbReference type="Proteomes" id="UP001152607">
    <property type="component" value="Unassembled WGS sequence"/>
</dbReference>
<accession>A0A9W4U7A1</accession>
<name>A0A9W4U7A1_9PLEO</name>
<reference evidence="1" key="1">
    <citation type="submission" date="2023-01" db="EMBL/GenBank/DDBJ databases">
        <authorList>
            <person name="Van Ghelder C."/>
            <person name="Rancurel C."/>
        </authorList>
    </citation>
    <scope>NUCLEOTIDE SEQUENCE</scope>
    <source>
        <strain evidence="1">CNCM I-4278</strain>
    </source>
</reference>
<gene>
    <name evidence="1" type="ORF">PDIGIT_LOCUS2004</name>
</gene>
<sequence>MSQLFNILMVSSRNTQDLVYHVRPPCDAKPQTRLHKSIDLPYSHPLIACAAANPPFLSQLKITPGLF</sequence>
<comment type="caution">
    <text evidence="1">The sequence shown here is derived from an EMBL/GenBank/DDBJ whole genome shotgun (WGS) entry which is preliminary data.</text>
</comment>
<protein>
    <submittedName>
        <fullName evidence="1">Uncharacterized protein</fullName>
    </submittedName>
</protein>
<keyword evidence="2" id="KW-1185">Reference proteome</keyword>
<dbReference type="EMBL" id="CAOQHR010000001">
    <property type="protein sequence ID" value="CAI6278353.1"/>
    <property type="molecule type" value="Genomic_DNA"/>
</dbReference>
<evidence type="ECO:0000313" key="2">
    <source>
        <dbReference type="Proteomes" id="UP001152607"/>
    </source>
</evidence>
<evidence type="ECO:0000313" key="1">
    <source>
        <dbReference type="EMBL" id="CAI6278353.1"/>
    </source>
</evidence>
<dbReference type="AlphaFoldDB" id="A0A9W4U7A1"/>